<evidence type="ECO:0000256" key="4">
    <source>
        <dbReference type="ARBA" id="ARBA00022801"/>
    </source>
</evidence>
<feature type="domain" description="SAC" evidence="6">
    <location>
        <begin position="226"/>
        <end position="565"/>
    </location>
</feature>
<dbReference type="Proteomes" id="UP000663882">
    <property type="component" value="Unassembled WGS sequence"/>
</dbReference>
<evidence type="ECO:0000313" key="9">
    <source>
        <dbReference type="Proteomes" id="UP000663882"/>
    </source>
</evidence>
<evidence type="ECO:0000256" key="3">
    <source>
        <dbReference type="ARBA" id="ARBA00013044"/>
    </source>
</evidence>
<dbReference type="EMBL" id="CAJOAX010001485">
    <property type="protein sequence ID" value="CAF3719600.1"/>
    <property type="molecule type" value="Genomic_DNA"/>
</dbReference>
<comment type="similarity">
    <text evidence="1">Belongs to the synaptojanin family.</text>
</comment>
<feature type="compositionally biased region" description="Low complexity" evidence="5">
    <location>
        <begin position="1203"/>
        <end position="1234"/>
    </location>
</feature>
<comment type="caution">
    <text evidence="7">The sequence shown here is derived from an EMBL/GenBank/DDBJ whole genome shotgun (WGS) entry which is preliminary data.</text>
</comment>
<dbReference type="SUPFAM" id="SSF56219">
    <property type="entry name" value="DNase I-like"/>
    <property type="match status" value="1"/>
</dbReference>
<reference evidence="7" key="1">
    <citation type="submission" date="2021-02" db="EMBL/GenBank/DDBJ databases">
        <authorList>
            <person name="Nowell W R."/>
        </authorList>
    </citation>
    <scope>NUCLEOTIDE SEQUENCE</scope>
</reference>
<keyword evidence="4" id="KW-0378">Hydrolase</keyword>
<comment type="similarity">
    <text evidence="2">In the central section; belongs to the inositol 1,4,5-trisphosphate 5-phosphatase family.</text>
</comment>
<dbReference type="InterPro" id="IPR036691">
    <property type="entry name" value="Endo/exonu/phosph_ase_sf"/>
</dbReference>
<dbReference type="OrthoDB" id="1925875at2759"/>
<dbReference type="GO" id="GO:0046856">
    <property type="term" value="P:phosphatidylinositol dephosphorylation"/>
    <property type="evidence" value="ECO:0007669"/>
    <property type="project" value="InterPro"/>
</dbReference>
<dbReference type="EMBL" id="CAJNOO010000067">
    <property type="protein sequence ID" value="CAF0781839.1"/>
    <property type="molecule type" value="Genomic_DNA"/>
</dbReference>
<dbReference type="PROSITE" id="PS50275">
    <property type="entry name" value="SAC"/>
    <property type="match status" value="1"/>
</dbReference>
<dbReference type="GO" id="GO:0004439">
    <property type="term" value="F:phosphatidylinositol-4,5-bisphosphate 5-phosphatase activity"/>
    <property type="evidence" value="ECO:0007669"/>
    <property type="project" value="UniProtKB-EC"/>
</dbReference>
<feature type="region of interest" description="Disordered" evidence="5">
    <location>
        <begin position="1186"/>
        <end position="1249"/>
    </location>
</feature>
<evidence type="ECO:0000313" key="8">
    <source>
        <dbReference type="EMBL" id="CAF3719600.1"/>
    </source>
</evidence>
<dbReference type="Gene3D" id="3.60.10.10">
    <property type="entry name" value="Endonuclease/exonuclease/phosphatase"/>
    <property type="match status" value="1"/>
</dbReference>
<feature type="region of interest" description="Disordered" evidence="5">
    <location>
        <begin position="1361"/>
        <end position="1419"/>
    </location>
</feature>
<sequence>MFPKAAPAEPTRTNIPPAAPVVNWSVALYRKAEPILPLNPSDVSQTPAPQQTNGSFYIQLQQQASSSSPSRSDVLYFRYQAQQQKNSANSYTLPFTISQLSNMNLSPDTAPLSSTSAKYSSIEQQSGLNDSSDNPPTLLLRAKAFLGIVVLNSSANSITANTAGIIRPFMLFVTEEVFIGQLFDAYIFRISQVATISMRDNPEDEIFISGIKKLFQGRSFYYATFFNPELNNNKRYFNKPYDITLCAQRMIQEHDSDIRFFWNRGLCLPLLKFNIDVRYWIPKIMCGGIETYRNSNEDIELWLISRLSCERAGTRFNVRGVNDDGAVANFVETEQIVFLPRQNHYSSFVIVRGSIPLFWHQSRFQVGAHRITVSRSEALSFKAFFEHFKYLYRHYGRILIINLVDQREDEKRIGEEYQNLFELLVKTYRTKQKKEKPLLGYLNEKDFIWFDYHEQARATKGLTPEQFVDKILIQNKQYSIGQELERQSIFTYMDETTSSFQQGVFRINCIDCLDRTNNVQLTLGMVVLTMQITSLKKQVNMNHLIDHLRNMWINNGDHISRIYTGTGAIGQRNKAKDIQRSLGRAIQNSLRDDEKQQSMQTLIYSYAKDSYLHERSVAALLTPYVISDGIILNEMFQIRHEFVRKEKFRISMGTWNINGDKNPALEDEYPSILDAWILDGPENISSKTRKNKSIPTNGIVSEDYTKSMPDILAIGFQEICDLTATNMVWQSSVNATRWVDNVQAHFKRSYPNDEYILLGNDQLVGVCLAIFIRRDLTPFVKNVVVDSVKTGMGGKIGNKGCVAIRLVLHNTSICFICAHFTAGQNEFNERNKDYKSIMEKLSFQPPSRALWHDHIFFLGDFNYRLTIPRVQVEQFIKNEAYKQLLQYDQLTKEHSEGRVFREFTEGPIKFPPTYKYDIGSDEYDTSEKARTPSYTDRILWRSIFPNIQTKQLYYGHAEVKTSDHRPVSAMFDIDVEICDETKMHKNFINIHERFKPSNAQIIFDIKNDINLNKNQLIQEFDMYVKKKYGFDNIIVDRFFTSNDKQLSLNMFFENGEHARKVMEPTQDQLPNGLNFNKRLIMINEDFALTQKLNLLFSNADETMYPKSVAYDLGSYQQPSRESLSTSQDVTVAGVVADANNPITTSKTDNENKTDEYDIETLELIKESARTFEQHRRVYGDIVVRDTDSDDENKNNDETKEYSRSSLSSNSDSDAPTSTDSEAPYGSDSESSSSYDEYHAKRKIPKKKIHGHHKGPLKLFFQERIVYWPKGRYKKYKNYHMKKHGIEINYGQIHTHEIKHSLKREKRERKKERIPSINLTTMVGDIAKQIAFVSLDPELSMAPVELDKTSLTLMKSADNKQIDTKPTSTFNRMTKKVKKSFKRKPKTSTNSNTDDDGQVATNNDATSRTSGGDELSKSIPDEESILIGAVDIDESRNEYNVGELISFGSFDIPTDTSLHDQKTNSLFNDDIFDPFNLYSSSTSTNSGADHYPSTASSSFHIDPFNTISQLSRETNSSVNMFSSSLINTNNNLFNQSQPQLMPTRVLTPTPFAAATTTTTATSQPSISLKNLSLNQNKKKSDIVTDLLDLNETSPSLDNLKFDPYA</sequence>
<dbReference type="PANTHER" id="PTHR11200:SF257">
    <property type="entry name" value="PHOSPHOINOSITIDE 5-PHOSPHATASE"/>
    <property type="match status" value="1"/>
</dbReference>
<feature type="compositionally biased region" description="Basic residues" evidence="5">
    <location>
        <begin position="1239"/>
        <end position="1249"/>
    </location>
</feature>
<dbReference type="EC" id="3.1.3.36" evidence="3"/>
<dbReference type="SMART" id="SM00128">
    <property type="entry name" value="IPPc"/>
    <property type="match status" value="1"/>
</dbReference>
<protein>
    <recommendedName>
        <fullName evidence="3">phosphoinositide 5-phosphatase</fullName>
        <ecNumber evidence="3">3.1.3.36</ecNumber>
    </recommendedName>
</protein>
<dbReference type="Proteomes" id="UP000663823">
    <property type="component" value="Unassembled WGS sequence"/>
</dbReference>
<feature type="compositionally biased region" description="Polar residues" evidence="5">
    <location>
        <begin position="1398"/>
        <end position="1409"/>
    </location>
</feature>
<name>A0A813RBR4_9BILA</name>
<evidence type="ECO:0000259" key="6">
    <source>
        <dbReference type="PROSITE" id="PS50275"/>
    </source>
</evidence>
<feature type="compositionally biased region" description="Basic residues" evidence="5">
    <location>
        <begin position="1372"/>
        <end position="1385"/>
    </location>
</feature>
<accession>A0A813RBR4</accession>
<proteinExistence type="inferred from homology"/>
<dbReference type="InterPro" id="IPR000300">
    <property type="entry name" value="IPPc"/>
</dbReference>
<evidence type="ECO:0000256" key="2">
    <source>
        <dbReference type="ARBA" id="ARBA00009678"/>
    </source>
</evidence>
<dbReference type="Pfam" id="PF22669">
    <property type="entry name" value="Exo_endo_phos2"/>
    <property type="match status" value="1"/>
</dbReference>
<dbReference type="Pfam" id="PF02383">
    <property type="entry name" value="Syja_N"/>
    <property type="match status" value="1"/>
</dbReference>
<feature type="compositionally biased region" description="Basic and acidic residues" evidence="5">
    <location>
        <begin position="1186"/>
        <end position="1202"/>
    </location>
</feature>
<dbReference type="InterPro" id="IPR046985">
    <property type="entry name" value="IP5"/>
</dbReference>
<evidence type="ECO:0000313" key="7">
    <source>
        <dbReference type="EMBL" id="CAF0781839.1"/>
    </source>
</evidence>
<dbReference type="InterPro" id="IPR002013">
    <property type="entry name" value="SAC_dom"/>
</dbReference>
<gene>
    <name evidence="8" type="ORF">OTI717_LOCUS13736</name>
    <name evidence="7" type="ORF">RFH988_LOCUS2946</name>
</gene>
<dbReference type="PANTHER" id="PTHR11200">
    <property type="entry name" value="INOSITOL 5-PHOSPHATASE"/>
    <property type="match status" value="1"/>
</dbReference>
<evidence type="ECO:0000256" key="1">
    <source>
        <dbReference type="ARBA" id="ARBA00008943"/>
    </source>
</evidence>
<evidence type="ECO:0000256" key="5">
    <source>
        <dbReference type="SAM" id="MobiDB-lite"/>
    </source>
</evidence>
<organism evidence="7 9">
    <name type="scientific">Rotaria sordida</name>
    <dbReference type="NCBI Taxonomy" id="392033"/>
    <lineage>
        <taxon>Eukaryota</taxon>
        <taxon>Metazoa</taxon>
        <taxon>Spiralia</taxon>
        <taxon>Gnathifera</taxon>
        <taxon>Rotifera</taxon>
        <taxon>Eurotatoria</taxon>
        <taxon>Bdelloidea</taxon>
        <taxon>Philodinida</taxon>
        <taxon>Philodinidae</taxon>
        <taxon>Rotaria</taxon>
    </lineage>
</organism>